<accession>A0ABQ6PNA3</accession>
<dbReference type="RefSeq" id="WP_338224181.1">
    <property type="nucleotide sequence ID" value="NZ_BTPD01000006.1"/>
</dbReference>
<reference evidence="1 2" key="1">
    <citation type="submission" date="2023-08" db="EMBL/GenBank/DDBJ databases">
        <title>Draft genome sequence of Algoriphagus confluentis.</title>
        <authorList>
            <person name="Takatani N."/>
            <person name="Hosokawa M."/>
            <person name="Sawabe T."/>
        </authorList>
    </citation>
    <scope>NUCLEOTIDE SEQUENCE [LARGE SCALE GENOMIC DNA]</scope>
    <source>
        <strain evidence="1 2">NBRC 111222</strain>
    </source>
</reference>
<evidence type="ECO:0000313" key="1">
    <source>
        <dbReference type="EMBL" id="GMQ29459.1"/>
    </source>
</evidence>
<gene>
    <name evidence="1" type="ORF">Aconfl_21020</name>
</gene>
<name>A0ABQ6PNA3_9BACT</name>
<protein>
    <submittedName>
        <fullName evidence="1">Uncharacterized protein</fullName>
    </submittedName>
</protein>
<comment type="caution">
    <text evidence="1">The sequence shown here is derived from an EMBL/GenBank/DDBJ whole genome shotgun (WGS) entry which is preliminary data.</text>
</comment>
<proteinExistence type="predicted"/>
<sequence>MTRHFYEISQKDLDNRAFRRGINKLENGDQVFWIFDGNDRLGVQGKVEIYPQRLFKRETRGFFNEDNSQKSQTTKNLNDAGYVESIFDEGEKRTSYLFG</sequence>
<dbReference type="EMBL" id="BTPD01000006">
    <property type="protein sequence ID" value="GMQ29459.1"/>
    <property type="molecule type" value="Genomic_DNA"/>
</dbReference>
<evidence type="ECO:0000313" key="2">
    <source>
        <dbReference type="Proteomes" id="UP001338309"/>
    </source>
</evidence>
<dbReference type="Proteomes" id="UP001338309">
    <property type="component" value="Unassembled WGS sequence"/>
</dbReference>
<organism evidence="1 2">
    <name type="scientific">Algoriphagus confluentis</name>
    <dbReference type="NCBI Taxonomy" id="1697556"/>
    <lineage>
        <taxon>Bacteria</taxon>
        <taxon>Pseudomonadati</taxon>
        <taxon>Bacteroidota</taxon>
        <taxon>Cytophagia</taxon>
        <taxon>Cytophagales</taxon>
        <taxon>Cyclobacteriaceae</taxon>
        <taxon>Algoriphagus</taxon>
    </lineage>
</organism>
<keyword evidence="2" id="KW-1185">Reference proteome</keyword>